<evidence type="ECO:0000313" key="2">
    <source>
        <dbReference type="EMBL" id="CAJ1397665.1"/>
    </source>
</evidence>
<name>A0AA36J355_9DINO</name>
<feature type="region of interest" description="Disordered" evidence="1">
    <location>
        <begin position="410"/>
        <end position="431"/>
    </location>
</feature>
<dbReference type="Proteomes" id="UP001178507">
    <property type="component" value="Unassembled WGS sequence"/>
</dbReference>
<protein>
    <submittedName>
        <fullName evidence="2">Uncharacterized protein</fullName>
    </submittedName>
</protein>
<keyword evidence="3" id="KW-1185">Reference proteome</keyword>
<comment type="caution">
    <text evidence="2">The sequence shown here is derived from an EMBL/GenBank/DDBJ whole genome shotgun (WGS) entry which is preliminary data.</text>
</comment>
<proteinExistence type="predicted"/>
<gene>
    <name evidence="2" type="ORF">EVOR1521_LOCUS21635</name>
</gene>
<dbReference type="AlphaFoldDB" id="A0AA36J355"/>
<evidence type="ECO:0000256" key="1">
    <source>
        <dbReference type="SAM" id="MobiDB-lite"/>
    </source>
</evidence>
<organism evidence="2 3">
    <name type="scientific">Effrenium voratum</name>
    <dbReference type="NCBI Taxonomy" id="2562239"/>
    <lineage>
        <taxon>Eukaryota</taxon>
        <taxon>Sar</taxon>
        <taxon>Alveolata</taxon>
        <taxon>Dinophyceae</taxon>
        <taxon>Suessiales</taxon>
        <taxon>Symbiodiniaceae</taxon>
        <taxon>Effrenium</taxon>
    </lineage>
</organism>
<dbReference type="EMBL" id="CAUJNA010003274">
    <property type="protein sequence ID" value="CAJ1397665.1"/>
    <property type="molecule type" value="Genomic_DNA"/>
</dbReference>
<reference evidence="2" key="1">
    <citation type="submission" date="2023-08" db="EMBL/GenBank/DDBJ databases">
        <authorList>
            <person name="Chen Y."/>
            <person name="Shah S."/>
            <person name="Dougan E. K."/>
            <person name="Thang M."/>
            <person name="Chan C."/>
        </authorList>
    </citation>
    <scope>NUCLEOTIDE SEQUENCE</scope>
</reference>
<accession>A0AA36J355</accession>
<evidence type="ECO:0000313" key="3">
    <source>
        <dbReference type="Proteomes" id="UP001178507"/>
    </source>
</evidence>
<sequence>MDDLLLDASPGWWQTYHPDNADTALIPLHIAEEFLALQAAQPLLEPQRCSFGVLAALLSVALWALKANQLEGFPDGPVGRRPPEVLVSGNAQQMAKLWEERTPQFFYDLLTTRFRITEILEQLAAVWPRPAMSSPSRPAAIPAKAARRVLFLGGGDTTYQWGSFTVRGRQVARGFRQQGVDARAWNSPCEAWCRREPDGWVPTSFVHVKYLCLCAALGWPRAAHIYDPVDDIFGMPNNATLIDAVLVQTALAKSDLEEHPPLRQLRHVAVHWLPLHHSNFHNLRVDPSEPINRVGVHTVHADQELEGWVNEVLAGEGPGAPRFVHLDPMKLFEPNEGKITTPQHTDALYQQLTTLQVGFAKQSGCRSEWWSCSRWKTGQRLVNMLSVGIPTIVWGDARGHLDVLEGLWPPDEDTEREQRDPSSVQDPHCGLNGRGGLPACYPKELVLSSDDELPAALKALLHNASLRAEASKQGLKLAERFELHKMVKRLDAILLDIEARKARAR</sequence>